<sequence>MADWVQIYVTPSPALLFLTNTIVQRRMSHEQPVFFYSLVIGALGPVSLLVVPPLRAKLGYKSSEPIPLSYPGEVVRQGANFLIARAGKLKGMMTHSVNG</sequence>
<evidence type="ECO:0000313" key="3">
    <source>
        <dbReference type="Proteomes" id="UP001050691"/>
    </source>
</evidence>
<keyword evidence="3" id="KW-1185">Reference proteome</keyword>
<dbReference type="CDD" id="cd22903">
    <property type="entry name" value="NI9M"/>
    <property type="match status" value="1"/>
</dbReference>
<organism evidence="2 3">
    <name type="scientific">Clathrus columnatus</name>
    <dbReference type="NCBI Taxonomy" id="1419009"/>
    <lineage>
        <taxon>Eukaryota</taxon>
        <taxon>Fungi</taxon>
        <taxon>Dikarya</taxon>
        <taxon>Basidiomycota</taxon>
        <taxon>Agaricomycotina</taxon>
        <taxon>Agaricomycetes</taxon>
        <taxon>Phallomycetidae</taxon>
        <taxon>Phallales</taxon>
        <taxon>Clathraceae</taxon>
        <taxon>Clathrus</taxon>
    </lineage>
</organism>
<keyword evidence="1" id="KW-0812">Transmembrane</keyword>
<dbReference type="InterPro" id="IPR039961">
    <property type="entry name" value="Nuo9.5"/>
</dbReference>
<protein>
    <submittedName>
        <fullName evidence="2">Uncharacterized protein</fullName>
    </submittedName>
</protein>
<proteinExistence type="predicted"/>
<keyword evidence="1" id="KW-1133">Transmembrane helix</keyword>
<comment type="caution">
    <text evidence="2">The sequence shown here is derived from an EMBL/GenBank/DDBJ whole genome shotgun (WGS) entry which is preliminary data.</text>
</comment>
<accession>A0AAV5AN36</accession>
<gene>
    <name evidence="2" type="ORF">Clacol_008381</name>
</gene>
<evidence type="ECO:0000256" key="1">
    <source>
        <dbReference type="SAM" id="Phobius"/>
    </source>
</evidence>
<dbReference type="Proteomes" id="UP001050691">
    <property type="component" value="Unassembled WGS sequence"/>
</dbReference>
<evidence type="ECO:0000313" key="2">
    <source>
        <dbReference type="EMBL" id="GJJ14124.1"/>
    </source>
</evidence>
<feature type="transmembrane region" description="Helical" evidence="1">
    <location>
        <begin position="33"/>
        <end position="51"/>
    </location>
</feature>
<dbReference type="PANTHER" id="PTHR38488">
    <property type="entry name" value="OXIDOREDUCTASE 9.5 KDA SUBUNIT, PUTATIVE (AFU_ORTHOLOGUE AFUA_5G08980)-RELATED"/>
    <property type="match status" value="1"/>
</dbReference>
<reference evidence="2" key="1">
    <citation type="submission" date="2021-10" db="EMBL/GenBank/DDBJ databases">
        <title>De novo Genome Assembly of Clathrus columnatus (Basidiomycota, Fungi) Using Illumina and Nanopore Sequence Data.</title>
        <authorList>
            <person name="Ogiso-Tanaka E."/>
            <person name="Itagaki H."/>
            <person name="Hosoya T."/>
            <person name="Hosaka K."/>
        </authorList>
    </citation>
    <scope>NUCLEOTIDE SEQUENCE</scope>
    <source>
        <strain evidence="2">MO-923</strain>
    </source>
</reference>
<dbReference type="EMBL" id="BPWL01000009">
    <property type="protein sequence ID" value="GJJ14124.1"/>
    <property type="molecule type" value="Genomic_DNA"/>
</dbReference>
<keyword evidence="1" id="KW-0472">Membrane</keyword>
<dbReference type="PANTHER" id="PTHR38488:SF1">
    <property type="entry name" value="OXIDOREDUCTASE 9.5 KDA SUBUNIT, PUTATIVE (AFU_ORTHOLOGUE AFUA_5G08980)-RELATED"/>
    <property type="match status" value="1"/>
</dbReference>
<dbReference type="AlphaFoldDB" id="A0AAV5AN36"/>
<name>A0AAV5AN36_9AGAM</name>